<evidence type="ECO:0000313" key="3">
    <source>
        <dbReference type="Proteomes" id="UP000285405"/>
    </source>
</evidence>
<protein>
    <submittedName>
        <fullName evidence="2">Uncharacterized protein</fullName>
    </submittedName>
</protein>
<dbReference type="OrthoDB" id="10417572at2759"/>
<reference evidence="2 3" key="1">
    <citation type="journal article" date="2018" name="BMC Genomics">
        <title>Comparative genome analyses reveal sequence features reflecting distinct modes of host-adaptation between dicot and monocot powdery mildew.</title>
        <authorList>
            <person name="Wu Y."/>
            <person name="Ma X."/>
            <person name="Pan Z."/>
            <person name="Kale S.D."/>
            <person name="Song Y."/>
            <person name="King H."/>
            <person name="Zhang Q."/>
            <person name="Presley C."/>
            <person name="Deng X."/>
            <person name="Wei C.I."/>
            <person name="Xiao S."/>
        </authorList>
    </citation>
    <scope>NUCLEOTIDE SEQUENCE [LARGE SCALE GENOMIC DNA]</scope>
    <source>
        <strain evidence="2">UCSC1</strain>
    </source>
</reference>
<organism evidence="2 3">
    <name type="scientific">Golovinomyces cichoracearum</name>
    <dbReference type="NCBI Taxonomy" id="62708"/>
    <lineage>
        <taxon>Eukaryota</taxon>
        <taxon>Fungi</taxon>
        <taxon>Dikarya</taxon>
        <taxon>Ascomycota</taxon>
        <taxon>Pezizomycotina</taxon>
        <taxon>Leotiomycetes</taxon>
        <taxon>Erysiphales</taxon>
        <taxon>Erysiphaceae</taxon>
        <taxon>Golovinomyces</taxon>
    </lineage>
</organism>
<keyword evidence="1" id="KW-0472">Membrane</keyword>
<dbReference type="Proteomes" id="UP000285405">
    <property type="component" value="Unassembled WGS sequence"/>
</dbReference>
<comment type="caution">
    <text evidence="2">The sequence shown here is derived from an EMBL/GenBank/DDBJ whole genome shotgun (WGS) entry which is preliminary data.</text>
</comment>
<evidence type="ECO:0000313" key="2">
    <source>
        <dbReference type="EMBL" id="RKF58247.1"/>
    </source>
</evidence>
<evidence type="ECO:0000256" key="1">
    <source>
        <dbReference type="SAM" id="Phobius"/>
    </source>
</evidence>
<proteinExistence type="predicted"/>
<dbReference type="AlphaFoldDB" id="A0A420HLD4"/>
<accession>A0A420HLD4</accession>
<dbReference type="EMBL" id="MCBR01018424">
    <property type="protein sequence ID" value="RKF58247.1"/>
    <property type="molecule type" value="Genomic_DNA"/>
</dbReference>
<name>A0A420HLD4_9PEZI</name>
<keyword evidence="1" id="KW-0812">Transmembrane</keyword>
<feature type="transmembrane region" description="Helical" evidence="1">
    <location>
        <begin position="20"/>
        <end position="46"/>
    </location>
</feature>
<sequence>MRTARLPSGLCLRLMRLRSLSLWINNFIAFHIVLCATTSIGTGVFARNLDADIQEALVPTSVPITAPAITQTTQDLVNQRQISTEVEDDIPQELPGNGHDIKLTTEYGTYEQLLSNNTPERDVIALCSKAEEISVIKG</sequence>
<gene>
    <name evidence="2" type="ORF">GcC1_184015</name>
</gene>
<keyword evidence="1" id="KW-1133">Transmembrane helix</keyword>